<feature type="compositionally biased region" description="Polar residues" evidence="8">
    <location>
        <begin position="957"/>
        <end position="972"/>
    </location>
</feature>
<comment type="caution">
    <text evidence="10">The sequence shown here is derived from an EMBL/GenBank/DDBJ whole genome shotgun (WGS) entry which is preliminary data.</text>
</comment>
<dbReference type="Gene3D" id="2.130.10.30">
    <property type="entry name" value="Regulator of chromosome condensation 1/beta-lactamase-inhibitor protein II"/>
    <property type="match status" value="2"/>
</dbReference>
<feature type="region of interest" description="Disordered" evidence="8">
    <location>
        <begin position="1180"/>
        <end position="1283"/>
    </location>
</feature>
<dbReference type="InterPro" id="IPR036236">
    <property type="entry name" value="Znf_C2H2_sf"/>
</dbReference>
<dbReference type="PROSITE" id="PS50171">
    <property type="entry name" value="ZF_MATRIN"/>
    <property type="match status" value="1"/>
</dbReference>
<dbReference type="PANTHER" id="PTHR22872:SF2">
    <property type="entry name" value="INHIBITOR OF BRUTON TYROSINE KINASE"/>
    <property type="match status" value="1"/>
</dbReference>
<evidence type="ECO:0000256" key="1">
    <source>
        <dbReference type="ARBA" id="ARBA00004123"/>
    </source>
</evidence>
<evidence type="ECO:0000256" key="2">
    <source>
        <dbReference type="ARBA" id="ARBA00022723"/>
    </source>
</evidence>
<dbReference type="InterPro" id="IPR000690">
    <property type="entry name" value="Matrin/U1-C_Znf_C2H2"/>
</dbReference>
<feature type="compositionally biased region" description="Acidic residues" evidence="8">
    <location>
        <begin position="572"/>
        <end position="581"/>
    </location>
</feature>
<dbReference type="PRINTS" id="PR00633">
    <property type="entry name" value="RCCNDNSATION"/>
</dbReference>
<dbReference type="SUPFAM" id="SSF50985">
    <property type="entry name" value="RCC1/BLIP-II"/>
    <property type="match status" value="2"/>
</dbReference>
<evidence type="ECO:0000256" key="6">
    <source>
        <dbReference type="ARBA" id="ARBA00023242"/>
    </source>
</evidence>
<keyword evidence="6" id="KW-0539">Nucleus</keyword>
<feature type="repeat" description="RCC1" evidence="7">
    <location>
        <begin position="409"/>
        <end position="467"/>
    </location>
</feature>
<feature type="repeat" description="RCC1" evidence="7">
    <location>
        <begin position="290"/>
        <end position="346"/>
    </location>
</feature>
<feature type="region of interest" description="Disordered" evidence="8">
    <location>
        <begin position="999"/>
        <end position="1099"/>
    </location>
</feature>
<feature type="domain" description="Matrin-type" evidence="9">
    <location>
        <begin position="831"/>
        <end position="861"/>
    </location>
</feature>
<evidence type="ECO:0000256" key="8">
    <source>
        <dbReference type="SAM" id="MobiDB-lite"/>
    </source>
</evidence>
<evidence type="ECO:0000313" key="10">
    <source>
        <dbReference type="EMBL" id="GBG34586.1"/>
    </source>
</evidence>
<dbReference type="InParanoid" id="A0A2R5GUN7"/>
<dbReference type="PROSITE" id="PS50012">
    <property type="entry name" value="RCC1_3"/>
    <property type="match status" value="5"/>
</dbReference>
<feature type="compositionally biased region" description="Low complexity" evidence="8">
    <location>
        <begin position="1072"/>
        <end position="1085"/>
    </location>
</feature>
<evidence type="ECO:0000256" key="7">
    <source>
        <dbReference type="PROSITE-ProRule" id="PRU00235"/>
    </source>
</evidence>
<evidence type="ECO:0000313" key="11">
    <source>
        <dbReference type="Proteomes" id="UP000241890"/>
    </source>
</evidence>
<dbReference type="GO" id="GO:0003676">
    <property type="term" value="F:nucleic acid binding"/>
    <property type="evidence" value="ECO:0007669"/>
    <property type="project" value="InterPro"/>
</dbReference>
<feature type="compositionally biased region" description="Gly residues" evidence="8">
    <location>
        <begin position="1010"/>
        <end position="1019"/>
    </location>
</feature>
<accession>A0A2R5GUN7</accession>
<feature type="region of interest" description="Disordered" evidence="8">
    <location>
        <begin position="1"/>
        <end position="29"/>
    </location>
</feature>
<keyword evidence="3" id="KW-0677">Repeat</keyword>
<feature type="compositionally biased region" description="Polar residues" evidence="8">
    <location>
        <begin position="1272"/>
        <end position="1283"/>
    </location>
</feature>
<feature type="region of interest" description="Disordered" evidence="8">
    <location>
        <begin position="957"/>
        <end position="981"/>
    </location>
</feature>
<keyword evidence="10" id="KW-0418">Kinase</keyword>
<keyword evidence="11" id="KW-1185">Reference proteome</keyword>
<feature type="repeat" description="RCC1" evidence="7">
    <location>
        <begin position="468"/>
        <end position="516"/>
    </location>
</feature>
<dbReference type="InterPro" id="IPR013087">
    <property type="entry name" value="Znf_C2H2_type"/>
</dbReference>
<feature type="repeat" description="RCC1" evidence="7">
    <location>
        <begin position="167"/>
        <end position="218"/>
    </location>
</feature>
<reference evidence="10 11" key="1">
    <citation type="submission" date="2017-12" db="EMBL/GenBank/DDBJ databases">
        <title>Sequencing, de novo assembly and annotation of complete genome of a new Thraustochytrid species, strain FCC1311.</title>
        <authorList>
            <person name="Sedici K."/>
            <person name="Godart F."/>
            <person name="Aiese Cigliano R."/>
            <person name="Sanseverino W."/>
            <person name="Barakat M."/>
            <person name="Ortet P."/>
            <person name="Marechal E."/>
            <person name="Cagnac O."/>
            <person name="Amato A."/>
        </authorList>
    </citation>
    <scope>NUCLEOTIDE SEQUENCE [LARGE SCALE GENOMIC DNA]</scope>
</reference>
<dbReference type="Proteomes" id="UP000241890">
    <property type="component" value="Unassembled WGS sequence"/>
</dbReference>
<dbReference type="InterPro" id="IPR009091">
    <property type="entry name" value="RCC1/BLIP-II"/>
</dbReference>
<feature type="repeat" description="RCC1" evidence="7">
    <location>
        <begin position="219"/>
        <end position="289"/>
    </location>
</feature>
<feature type="compositionally biased region" description="Basic residues" evidence="8">
    <location>
        <begin position="1246"/>
        <end position="1267"/>
    </location>
</feature>
<feature type="region of interest" description="Disordered" evidence="8">
    <location>
        <begin position="870"/>
        <end position="943"/>
    </location>
</feature>
<feature type="compositionally biased region" description="Basic residues" evidence="8">
    <location>
        <begin position="1201"/>
        <end position="1217"/>
    </location>
</feature>
<feature type="compositionally biased region" description="Low complexity" evidence="8">
    <location>
        <begin position="1180"/>
        <end position="1200"/>
    </location>
</feature>
<gene>
    <name evidence="10" type="ORF">FCC1311_108072</name>
</gene>
<keyword evidence="2" id="KW-0479">Metal-binding</keyword>
<dbReference type="InterPro" id="IPR000408">
    <property type="entry name" value="Reg_chr_condens"/>
</dbReference>
<proteinExistence type="predicted"/>
<comment type="subcellular location">
    <subcellularLocation>
        <location evidence="1">Nucleus</location>
    </subcellularLocation>
</comment>
<dbReference type="Gene3D" id="3.30.160.60">
    <property type="entry name" value="Classic Zinc Finger"/>
    <property type="match status" value="1"/>
</dbReference>
<evidence type="ECO:0000256" key="4">
    <source>
        <dbReference type="ARBA" id="ARBA00022771"/>
    </source>
</evidence>
<name>A0A2R5GUN7_9STRA</name>
<feature type="region of interest" description="Disordered" evidence="8">
    <location>
        <begin position="226"/>
        <end position="265"/>
    </location>
</feature>
<keyword evidence="10" id="KW-0808">Transferase</keyword>
<keyword evidence="5" id="KW-0862">Zinc</keyword>
<dbReference type="OrthoDB" id="21416at2759"/>
<dbReference type="GO" id="GO:0016301">
    <property type="term" value="F:kinase activity"/>
    <property type="evidence" value="ECO:0007669"/>
    <property type="project" value="UniProtKB-KW"/>
</dbReference>
<dbReference type="EMBL" id="BEYU01000203">
    <property type="protein sequence ID" value="GBG34586.1"/>
    <property type="molecule type" value="Genomic_DNA"/>
</dbReference>
<sequence length="1283" mass="137974">MSAEQSAEGATMTTTATATATMEAETATSGAREEVVRLVRVGRAKEAVENALRGMPLETSSLGLVCALLVLQRSLALDADANESLASYESLVETVSDALRAEKKRVPLAQTRRGGRLVSFGRCDLQLGYATADSVAIQVLPRRIDLDVRITKLSTALHHTVAVDQHGRIWTWGHGQHGRLGLGDEKTRIEPNLVREMASHVVTRVATGKDHTLAVTSHGNLYAWGSNEKGQLGTGSGRGSAQPRRVRLPAEEAKTSAVGSVDSDLNERSRPSVRLIAASATHSVAIDNLGRAYAWGANDKCQLGVRDTLTSRVTSPRLMTAGVRLASSGIIQACAAEGVTYLLSKSGDVLQIGLGLHAPTKVRLRLRSGDGDDDEHADWSYGGRGGESGVRVSHLACGPSHAAAVTTEGMLFTWGTHASLLGHAGKGCDRNNEQAHTTKPSRVTALRRQRIVSVSCSRNHTCALDHRGNMYTWGNGERGALGSSQTYQPTPTRVTTLRGICAAAAADTHTIALVQTREPKFDEIPLAAAFGVEGVEGSWPGVSLLGEESEQNLGSDETSPLDDLAEPISGDYPDDESDSEGESDHDGHAVVHQPMSLQLTCERVMAESVNLWNVVSTWEFADRLYAVSLANFCKRFVALNLDVVLTMGNTLKVEERIARLCAEPLFDIDQVLAVETCQDPAQEQAGAASPAHVTDFARMRSQSVVSAFSTASDLEDRGMRCQFSPMGPGVGAAACPPATTAKVDLSSLSLPRLRKRLEACERQRLGTEDMQLKLMASTPDRRKPQAKRARALDEQMADILASMQLIEHEITLRLASSKTCAAPQDDSDNLYWCRTCDVRVNSENAMVHHVSGKKHRRNQAKEQERIKLDAQKEKSRGHALAAQPSSDGPTHRRDASNPWQSPQVDRGAGAHPVRHETEPRRRSGSVAAGASLRDIQQEEESRKLFQEQRRRYLQSQGMLPATPQQGTWSKQVSGAAPPSMSLTDSPLASAYLSPLTSRQRSGSMLATPGGSAGASGGGSARSLQLGESSVTSSSPRVPTYVAASPETKDASGPPPRGVSLSDYLTPKTKSNRASAAPWAQQARAKSSSRKDKSVSGSQGTVLRAMQQSLDLQSIQMEQQEESVTGRNRCDLQVSSWGMHTRNGEQTLSDIQSQQALEMESERLAMELAAQEGLQQDAIFSRSQQQQNQEQQQQQQLQQSSKSRKSRPRRSGGSKKKSSQSTSSTSTPTPTSTSSGGEGPSNAGPKRNAKAKSRSSQPHGRHERRKTAKGATAASSRQPQSVTV</sequence>
<dbReference type="Pfam" id="PF00415">
    <property type="entry name" value="RCC1"/>
    <property type="match status" value="4"/>
</dbReference>
<dbReference type="PANTHER" id="PTHR22872">
    <property type="entry name" value="BTK-BINDING PROTEIN-RELATED"/>
    <property type="match status" value="1"/>
</dbReference>
<dbReference type="Pfam" id="PF12874">
    <property type="entry name" value="zf-met"/>
    <property type="match status" value="1"/>
</dbReference>
<evidence type="ECO:0000256" key="3">
    <source>
        <dbReference type="ARBA" id="ARBA00022737"/>
    </source>
</evidence>
<organism evidence="10 11">
    <name type="scientific">Hondaea fermentalgiana</name>
    <dbReference type="NCBI Taxonomy" id="2315210"/>
    <lineage>
        <taxon>Eukaryota</taxon>
        <taxon>Sar</taxon>
        <taxon>Stramenopiles</taxon>
        <taxon>Bigyra</taxon>
        <taxon>Labyrinthulomycetes</taxon>
        <taxon>Thraustochytrida</taxon>
        <taxon>Thraustochytriidae</taxon>
        <taxon>Hondaea</taxon>
    </lineage>
</organism>
<feature type="compositionally biased region" description="Low complexity" evidence="8">
    <location>
        <begin position="1028"/>
        <end position="1039"/>
    </location>
</feature>
<evidence type="ECO:0000259" key="9">
    <source>
        <dbReference type="PROSITE" id="PS50171"/>
    </source>
</evidence>
<keyword evidence="4" id="KW-0863">Zinc-finger</keyword>
<dbReference type="SUPFAM" id="SSF57667">
    <property type="entry name" value="beta-beta-alpha zinc fingers"/>
    <property type="match status" value="1"/>
</dbReference>
<feature type="region of interest" description="Disordered" evidence="8">
    <location>
        <begin position="548"/>
        <end position="587"/>
    </location>
</feature>
<evidence type="ECO:0000256" key="5">
    <source>
        <dbReference type="ARBA" id="ARBA00022833"/>
    </source>
</evidence>
<dbReference type="PROSITE" id="PS00028">
    <property type="entry name" value="ZINC_FINGER_C2H2_1"/>
    <property type="match status" value="1"/>
</dbReference>
<dbReference type="GO" id="GO:0005634">
    <property type="term" value="C:nucleus"/>
    <property type="evidence" value="ECO:0007669"/>
    <property type="project" value="UniProtKB-SubCell"/>
</dbReference>
<protein>
    <submittedName>
        <fullName evidence="10">Serine/threonine-protein kinase Nek9</fullName>
    </submittedName>
</protein>
<feature type="compositionally biased region" description="Low complexity" evidence="8">
    <location>
        <begin position="1218"/>
        <end position="1234"/>
    </location>
</feature>
<dbReference type="GO" id="GO:0008270">
    <property type="term" value="F:zinc ion binding"/>
    <property type="evidence" value="ECO:0007669"/>
    <property type="project" value="UniProtKB-KW"/>
</dbReference>
<dbReference type="PROSITE" id="PS00626">
    <property type="entry name" value="RCC1_2"/>
    <property type="match status" value="2"/>
</dbReference>
<dbReference type="InterPro" id="IPR051625">
    <property type="entry name" value="Signaling_Regulatory_Domain"/>
</dbReference>